<evidence type="ECO:0000313" key="2">
    <source>
        <dbReference type="EMBL" id="MEW9854563.1"/>
    </source>
</evidence>
<organism evidence="2 3">
    <name type="scientific">Novosphingobium rhizovicinum</name>
    <dbReference type="NCBI Taxonomy" id="3228928"/>
    <lineage>
        <taxon>Bacteria</taxon>
        <taxon>Pseudomonadati</taxon>
        <taxon>Pseudomonadota</taxon>
        <taxon>Alphaproteobacteria</taxon>
        <taxon>Sphingomonadales</taxon>
        <taxon>Sphingomonadaceae</taxon>
        <taxon>Novosphingobium</taxon>
    </lineage>
</organism>
<feature type="compositionally biased region" description="Basic and acidic residues" evidence="1">
    <location>
        <begin position="44"/>
        <end position="54"/>
    </location>
</feature>
<protein>
    <submittedName>
        <fullName evidence="2">Uncharacterized protein</fullName>
    </submittedName>
</protein>
<comment type="caution">
    <text evidence="2">The sequence shown here is derived from an EMBL/GenBank/DDBJ whole genome shotgun (WGS) entry which is preliminary data.</text>
</comment>
<feature type="region of interest" description="Disordered" evidence="1">
    <location>
        <begin position="30"/>
        <end position="54"/>
    </location>
</feature>
<accession>A0ABV3R9J8</accession>
<evidence type="ECO:0000256" key="1">
    <source>
        <dbReference type="SAM" id="MobiDB-lite"/>
    </source>
</evidence>
<gene>
    <name evidence="2" type="ORF">ABUH87_05145</name>
</gene>
<dbReference type="EMBL" id="JBFNXR010000021">
    <property type="protein sequence ID" value="MEW9854563.1"/>
    <property type="molecule type" value="Genomic_DNA"/>
</dbReference>
<proteinExistence type="predicted"/>
<dbReference type="Proteomes" id="UP001556118">
    <property type="component" value="Unassembled WGS sequence"/>
</dbReference>
<name>A0ABV3R9J8_9SPHN</name>
<reference evidence="2 3" key="1">
    <citation type="submission" date="2024-06" db="EMBL/GenBank/DDBJ databases">
        <title>Novosphingobium rhizovicinus M1R2S20.</title>
        <authorList>
            <person name="Sun J.-Q."/>
        </authorList>
    </citation>
    <scope>NUCLEOTIDE SEQUENCE [LARGE SCALE GENOMIC DNA]</scope>
    <source>
        <strain evidence="2 3">M1R2S20</strain>
    </source>
</reference>
<evidence type="ECO:0000313" key="3">
    <source>
        <dbReference type="Proteomes" id="UP001556118"/>
    </source>
</evidence>
<sequence>MIDIFALSVAHGLLVLAALRLFGRGELDQEGKETRPFGARRRRPAEGEKGEHSC</sequence>
<dbReference type="RefSeq" id="WP_367770646.1">
    <property type="nucleotide sequence ID" value="NZ_JBFNXR010000021.1"/>
</dbReference>
<keyword evidence="3" id="KW-1185">Reference proteome</keyword>